<dbReference type="CDD" id="cd14134">
    <property type="entry name" value="PKc_CLK"/>
    <property type="match status" value="1"/>
</dbReference>
<dbReference type="Gene3D" id="1.10.510.10">
    <property type="entry name" value="Transferase(Phosphotransferase) domain 1"/>
    <property type="match status" value="1"/>
</dbReference>
<keyword evidence="2" id="KW-0808">Transferase</keyword>
<dbReference type="AlphaFoldDB" id="A0A1R2BXU8"/>
<dbReference type="GO" id="GO:0005524">
    <property type="term" value="F:ATP binding"/>
    <property type="evidence" value="ECO:0007669"/>
    <property type="project" value="UniProtKB-KW"/>
</dbReference>
<evidence type="ECO:0000313" key="8">
    <source>
        <dbReference type="Proteomes" id="UP000187209"/>
    </source>
</evidence>
<dbReference type="Pfam" id="PF00069">
    <property type="entry name" value="Pkinase"/>
    <property type="match status" value="1"/>
</dbReference>
<evidence type="ECO:0000259" key="6">
    <source>
        <dbReference type="PROSITE" id="PS50011"/>
    </source>
</evidence>
<dbReference type="PANTHER" id="PTHR45646:SF11">
    <property type="entry name" value="SERINE_THREONINE-PROTEIN KINASE DOA"/>
    <property type="match status" value="1"/>
</dbReference>
<dbReference type="PANTHER" id="PTHR45646">
    <property type="entry name" value="SERINE/THREONINE-PROTEIN KINASE DOA-RELATED"/>
    <property type="match status" value="1"/>
</dbReference>
<accession>A0A1R2BXU8</accession>
<keyword evidence="3" id="KW-0547">Nucleotide-binding</keyword>
<dbReference type="GO" id="GO:0004674">
    <property type="term" value="F:protein serine/threonine kinase activity"/>
    <property type="evidence" value="ECO:0007669"/>
    <property type="project" value="UniProtKB-KW"/>
</dbReference>
<keyword evidence="5" id="KW-0067">ATP-binding</keyword>
<sequence>MKRSRSNSSSESVSKQDDGHYQWRIGEIICEKYTVTGFLGDGTFGRVLEVKDTDGTKKAIKIIRSVERYVEAAKIEAEIIQKLNKSDPENNSHVVRLFEHFPLGSNYCLVFEKLGMSLYDVIKMNNYQGFRMTHVQKFAKQLLQTLDFLHTLGLTHTDLKPENILLVTDQFEWDEEKHAKYPVNYDIRVIDFGGSTFNDEHHSSIINTRQYRAPEVILELGWDSSSDMWSLACILVEIYTGELVFPTHKDSEHLAMMRKILGTIPSWMGRSSSRRFRKYFDRDYRLIFPDGAKESAIRNIKKLPKLEDLIRRRYDYFLDLIYDLFDYDPSRRPKAREALRYKFFFTDYERGYNGR</sequence>
<evidence type="ECO:0000256" key="2">
    <source>
        <dbReference type="ARBA" id="ARBA00022679"/>
    </source>
</evidence>
<evidence type="ECO:0000256" key="3">
    <source>
        <dbReference type="ARBA" id="ARBA00022741"/>
    </source>
</evidence>
<evidence type="ECO:0000313" key="7">
    <source>
        <dbReference type="EMBL" id="OMJ81521.1"/>
    </source>
</evidence>
<proteinExistence type="predicted"/>
<comment type="caution">
    <text evidence="7">The sequence shown here is derived from an EMBL/GenBank/DDBJ whole genome shotgun (WGS) entry which is preliminary data.</text>
</comment>
<protein>
    <recommendedName>
        <fullName evidence="6">Protein kinase domain-containing protein</fullName>
    </recommendedName>
</protein>
<name>A0A1R2BXU8_9CILI</name>
<dbReference type="PROSITE" id="PS00108">
    <property type="entry name" value="PROTEIN_KINASE_ST"/>
    <property type="match status" value="1"/>
</dbReference>
<dbReference type="SMART" id="SM00220">
    <property type="entry name" value="S_TKc"/>
    <property type="match status" value="1"/>
</dbReference>
<dbReference type="Proteomes" id="UP000187209">
    <property type="component" value="Unassembled WGS sequence"/>
</dbReference>
<dbReference type="InterPro" id="IPR008271">
    <property type="entry name" value="Ser/Thr_kinase_AS"/>
</dbReference>
<gene>
    <name evidence="7" type="ORF">SteCoe_17988</name>
</gene>
<keyword evidence="4" id="KW-0418">Kinase</keyword>
<dbReference type="EMBL" id="MPUH01000377">
    <property type="protein sequence ID" value="OMJ81521.1"/>
    <property type="molecule type" value="Genomic_DNA"/>
</dbReference>
<dbReference type="InterPro" id="IPR011009">
    <property type="entry name" value="Kinase-like_dom_sf"/>
</dbReference>
<feature type="domain" description="Protein kinase" evidence="6">
    <location>
        <begin position="33"/>
        <end position="344"/>
    </location>
</feature>
<evidence type="ECO:0000256" key="1">
    <source>
        <dbReference type="ARBA" id="ARBA00022527"/>
    </source>
</evidence>
<organism evidence="7 8">
    <name type="scientific">Stentor coeruleus</name>
    <dbReference type="NCBI Taxonomy" id="5963"/>
    <lineage>
        <taxon>Eukaryota</taxon>
        <taxon>Sar</taxon>
        <taxon>Alveolata</taxon>
        <taxon>Ciliophora</taxon>
        <taxon>Postciliodesmatophora</taxon>
        <taxon>Heterotrichea</taxon>
        <taxon>Heterotrichida</taxon>
        <taxon>Stentoridae</taxon>
        <taxon>Stentor</taxon>
    </lineage>
</organism>
<dbReference type="InterPro" id="IPR000719">
    <property type="entry name" value="Prot_kinase_dom"/>
</dbReference>
<dbReference type="Gene3D" id="3.30.200.20">
    <property type="entry name" value="Phosphorylase Kinase, domain 1"/>
    <property type="match status" value="1"/>
</dbReference>
<dbReference type="GO" id="GO:0005634">
    <property type="term" value="C:nucleus"/>
    <property type="evidence" value="ECO:0007669"/>
    <property type="project" value="TreeGrafter"/>
</dbReference>
<dbReference type="InterPro" id="IPR051175">
    <property type="entry name" value="CLK_kinases"/>
</dbReference>
<dbReference type="SUPFAM" id="SSF56112">
    <property type="entry name" value="Protein kinase-like (PK-like)"/>
    <property type="match status" value="1"/>
</dbReference>
<keyword evidence="8" id="KW-1185">Reference proteome</keyword>
<evidence type="ECO:0000256" key="5">
    <source>
        <dbReference type="ARBA" id="ARBA00022840"/>
    </source>
</evidence>
<dbReference type="OrthoDB" id="283111at2759"/>
<dbReference type="PROSITE" id="PS50011">
    <property type="entry name" value="PROTEIN_KINASE_DOM"/>
    <property type="match status" value="1"/>
</dbReference>
<keyword evidence="1" id="KW-0723">Serine/threonine-protein kinase</keyword>
<evidence type="ECO:0000256" key="4">
    <source>
        <dbReference type="ARBA" id="ARBA00022777"/>
    </source>
</evidence>
<reference evidence="7 8" key="1">
    <citation type="submission" date="2016-11" db="EMBL/GenBank/DDBJ databases">
        <title>The macronuclear genome of Stentor coeruleus: a giant cell with tiny introns.</title>
        <authorList>
            <person name="Slabodnick M."/>
            <person name="Ruby J.G."/>
            <person name="Reiff S.B."/>
            <person name="Swart E.C."/>
            <person name="Gosai S."/>
            <person name="Prabakaran S."/>
            <person name="Witkowska E."/>
            <person name="Larue G.E."/>
            <person name="Fisher S."/>
            <person name="Freeman R.M."/>
            <person name="Gunawardena J."/>
            <person name="Chu W."/>
            <person name="Stover N.A."/>
            <person name="Gregory B.D."/>
            <person name="Nowacki M."/>
            <person name="Derisi J."/>
            <person name="Roy S.W."/>
            <person name="Marshall W.F."/>
            <person name="Sood P."/>
        </authorList>
    </citation>
    <scope>NUCLEOTIDE SEQUENCE [LARGE SCALE GENOMIC DNA]</scope>
    <source>
        <strain evidence="7">WM001</strain>
    </source>
</reference>